<dbReference type="AlphaFoldDB" id="A0A0E0BRP2"/>
<dbReference type="Proteomes" id="UP000026961">
    <property type="component" value="Chromosome 12"/>
</dbReference>
<sequence>MAGRSANGRIGEDERRQELGLCYQWRRDGQCEQPSCRLISITDDQSKWQAVCGFNSEVPCSIPNVLTIYS</sequence>
<dbReference type="Gramene" id="OGLUM12G10630.1">
    <property type="protein sequence ID" value="OGLUM12G10630.1"/>
    <property type="gene ID" value="OGLUM12G10630"/>
</dbReference>
<organism evidence="1">
    <name type="scientific">Oryza glumipatula</name>
    <dbReference type="NCBI Taxonomy" id="40148"/>
    <lineage>
        <taxon>Eukaryota</taxon>
        <taxon>Viridiplantae</taxon>
        <taxon>Streptophyta</taxon>
        <taxon>Embryophyta</taxon>
        <taxon>Tracheophyta</taxon>
        <taxon>Spermatophyta</taxon>
        <taxon>Magnoliopsida</taxon>
        <taxon>Liliopsida</taxon>
        <taxon>Poales</taxon>
        <taxon>Poaceae</taxon>
        <taxon>BOP clade</taxon>
        <taxon>Oryzoideae</taxon>
        <taxon>Oryzeae</taxon>
        <taxon>Oryzinae</taxon>
        <taxon>Oryza</taxon>
    </lineage>
</organism>
<evidence type="ECO:0000313" key="2">
    <source>
        <dbReference type="Proteomes" id="UP000026961"/>
    </source>
</evidence>
<protein>
    <submittedName>
        <fullName evidence="1">Uncharacterized protein</fullName>
    </submittedName>
</protein>
<keyword evidence="2" id="KW-1185">Reference proteome</keyword>
<proteinExistence type="predicted"/>
<name>A0A0E0BRP2_9ORYZ</name>
<reference evidence="1" key="2">
    <citation type="submission" date="2018-05" db="EMBL/GenBank/DDBJ databases">
        <title>OgluRS3 (Oryza glumaepatula Reference Sequence Version 3).</title>
        <authorList>
            <person name="Zhang J."/>
            <person name="Kudrna D."/>
            <person name="Lee S."/>
            <person name="Talag J."/>
            <person name="Welchert J."/>
            <person name="Wing R.A."/>
        </authorList>
    </citation>
    <scope>NUCLEOTIDE SEQUENCE [LARGE SCALE GENOMIC DNA]</scope>
</reference>
<dbReference type="HOGENOM" id="CLU_2761884_0_0_1"/>
<dbReference type="EnsemblPlants" id="OGLUM12G10630.1">
    <property type="protein sequence ID" value="OGLUM12G10630.1"/>
    <property type="gene ID" value="OGLUM12G10630"/>
</dbReference>
<accession>A0A0E0BRP2</accession>
<evidence type="ECO:0000313" key="1">
    <source>
        <dbReference type="EnsemblPlants" id="OGLUM12G10630.1"/>
    </source>
</evidence>
<reference evidence="1" key="1">
    <citation type="submission" date="2015-04" db="UniProtKB">
        <authorList>
            <consortium name="EnsemblPlants"/>
        </authorList>
    </citation>
    <scope>IDENTIFICATION</scope>
</reference>